<dbReference type="VEuPathDB" id="VectorBase:CPIJ016202"/>
<dbReference type="AlphaFoldDB" id="B0XA61"/>
<name>B0XA61_CULQU</name>
<reference evidence="2" key="1">
    <citation type="submission" date="2007-03" db="EMBL/GenBank/DDBJ databases">
        <title>Annotation of Culex pipiens quinquefasciatus.</title>
        <authorList>
            <consortium name="The Broad Institute Genome Sequencing Platform"/>
            <person name="Atkinson P.W."/>
            <person name="Hemingway J."/>
            <person name="Christensen B.M."/>
            <person name="Higgs S."/>
            <person name="Kodira C."/>
            <person name="Hannick L."/>
            <person name="Megy K."/>
            <person name="O'Leary S."/>
            <person name="Pearson M."/>
            <person name="Haas B.J."/>
            <person name="Mauceli E."/>
            <person name="Wortman J.R."/>
            <person name="Lee N.H."/>
            <person name="Guigo R."/>
            <person name="Stanke M."/>
            <person name="Alvarado L."/>
            <person name="Amedeo P."/>
            <person name="Antoine C.H."/>
            <person name="Arensburger P."/>
            <person name="Bidwell S.L."/>
            <person name="Crawford M."/>
            <person name="Camaro F."/>
            <person name="Devon K."/>
            <person name="Engels R."/>
            <person name="Hammond M."/>
            <person name="Howarth C."/>
            <person name="Koehrsen M."/>
            <person name="Lawson D."/>
            <person name="Montgomery P."/>
            <person name="Nene V."/>
            <person name="Nusbaum C."/>
            <person name="Puiu D."/>
            <person name="Romero-Severson J."/>
            <person name="Severson D.W."/>
            <person name="Shumway M."/>
            <person name="Sisk P."/>
            <person name="Stolte C."/>
            <person name="Zeng Q."/>
            <person name="Eisenstadt E."/>
            <person name="Fraser-Liggett C."/>
            <person name="Strausberg R."/>
            <person name="Galagan J."/>
            <person name="Birren B."/>
            <person name="Collins F.H."/>
        </authorList>
    </citation>
    <scope>NUCLEOTIDE SEQUENCE [LARGE SCALE GENOMIC DNA]</scope>
    <source>
        <strain evidence="2">JHB</strain>
    </source>
</reference>
<organism>
    <name type="scientific">Culex quinquefasciatus</name>
    <name type="common">Southern house mosquito</name>
    <name type="synonym">Culex pungens</name>
    <dbReference type="NCBI Taxonomy" id="7176"/>
    <lineage>
        <taxon>Eukaryota</taxon>
        <taxon>Metazoa</taxon>
        <taxon>Ecdysozoa</taxon>
        <taxon>Arthropoda</taxon>
        <taxon>Hexapoda</taxon>
        <taxon>Insecta</taxon>
        <taxon>Pterygota</taxon>
        <taxon>Neoptera</taxon>
        <taxon>Endopterygota</taxon>
        <taxon>Diptera</taxon>
        <taxon>Nematocera</taxon>
        <taxon>Culicoidea</taxon>
        <taxon>Culicidae</taxon>
        <taxon>Culicinae</taxon>
        <taxon>Culicini</taxon>
        <taxon>Culex</taxon>
        <taxon>Culex</taxon>
    </lineage>
</organism>
<dbReference type="InParanoid" id="B0XA61"/>
<dbReference type="Proteomes" id="UP000002320">
    <property type="component" value="Unassembled WGS sequence"/>
</dbReference>
<feature type="region of interest" description="Disordered" evidence="1">
    <location>
        <begin position="80"/>
        <end position="142"/>
    </location>
</feature>
<dbReference type="HOGENOM" id="CLU_1817670_0_0_1"/>
<dbReference type="PANTHER" id="PTHR13884:SF9">
    <property type="entry name" value="PROTEIN CBG13449"/>
    <property type="match status" value="1"/>
</dbReference>
<accession>B0XA61</accession>
<protein>
    <submittedName>
        <fullName evidence="2 3">Uncharacterized protein</fullName>
    </submittedName>
</protein>
<sequence length="142" mass="16661">MRPHNKLEPAFIARAKLHPRSVRGERQWKHTARLGQILVQERYRPFQTVGASLRRTLGTTINRDRKDFWGFVDKYIDLRVQESKSPRAHESKSPRVQESKSPKVQESKSPRVQESKSPRVQEFKSPRVQESKSSSPRVKKLY</sequence>
<dbReference type="KEGG" id="cqu:CpipJ_CPIJ016202"/>
<dbReference type="EMBL" id="DS232566">
    <property type="protein sequence ID" value="EDS43526.1"/>
    <property type="molecule type" value="Genomic_DNA"/>
</dbReference>
<dbReference type="STRING" id="7176.B0XA61"/>
<dbReference type="EnsemblMetazoa" id="CPIJ016202-RA">
    <property type="protein sequence ID" value="CPIJ016202-PA"/>
    <property type="gene ID" value="CPIJ016202"/>
</dbReference>
<proteinExistence type="predicted"/>
<keyword evidence="4" id="KW-1185">Reference proteome</keyword>
<dbReference type="PANTHER" id="PTHR13884">
    <property type="entry name" value="DUF853 DOMAIN-CONTAINING PROTEIN"/>
    <property type="match status" value="1"/>
</dbReference>
<evidence type="ECO:0000313" key="4">
    <source>
        <dbReference type="Proteomes" id="UP000002320"/>
    </source>
</evidence>
<evidence type="ECO:0000313" key="2">
    <source>
        <dbReference type="EMBL" id="EDS43526.1"/>
    </source>
</evidence>
<dbReference type="InterPro" id="IPR053236">
    <property type="entry name" value="Cornifin"/>
</dbReference>
<evidence type="ECO:0000256" key="1">
    <source>
        <dbReference type="SAM" id="MobiDB-lite"/>
    </source>
</evidence>
<feature type="compositionally biased region" description="Basic and acidic residues" evidence="1">
    <location>
        <begin position="80"/>
        <end position="130"/>
    </location>
</feature>
<reference evidence="3" key="2">
    <citation type="submission" date="2021-02" db="UniProtKB">
        <authorList>
            <consortium name="EnsemblMetazoa"/>
        </authorList>
    </citation>
    <scope>IDENTIFICATION</scope>
    <source>
        <strain evidence="3">JHB</strain>
    </source>
</reference>
<gene>
    <name evidence="3" type="primary">6049836</name>
    <name evidence="2" type="ORF">CpipJ_CPIJ016202</name>
</gene>
<evidence type="ECO:0000313" key="3">
    <source>
        <dbReference type="EnsemblMetazoa" id="CPIJ016202-PA"/>
    </source>
</evidence>